<evidence type="ECO:0000256" key="6">
    <source>
        <dbReference type="ARBA" id="ARBA00022989"/>
    </source>
</evidence>
<organism evidence="10 11">
    <name type="scientific">Clostridium drakei</name>
    <dbReference type="NCBI Taxonomy" id="332101"/>
    <lineage>
        <taxon>Bacteria</taxon>
        <taxon>Bacillati</taxon>
        <taxon>Bacillota</taxon>
        <taxon>Clostridia</taxon>
        <taxon>Eubacteriales</taxon>
        <taxon>Clostridiaceae</taxon>
        <taxon>Clostridium</taxon>
    </lineage>
</organism>
<dbReference type="PROSITE" id="PS50928">
    <property type="entry name" value="ABC_TM1"/>
    <property type="match status" value="1"/>
</dbReference>
<dbReference type="PANTHER" id="PTHR43848:SF2">
    <property type="entry name" value="PUTRESCINE TRANSPORT SYSTEM PERMEASE PROTEIN POTI"/>
    <property type="match status" value="1"/>
</dbReference>
<evidence type="ECO:0000256" key="2">
    <source>
        <dbReference type="ARBA" id="ARBA00007069"/>
    </source>
</evidence>
<accession>A0A2U8DW84</accession>
<feature type="transmembrane region" description="Helical" evidence="8">
    <location>
        <begin position="129"/>
        <end position="154"/>
    </location>
</feature>
<comment type="similarity">
    <text evidence="2">Belongs to the binding-protein-dependent transport system permease family. CysTW subfamily.</text>
</comment>
<evidence type="ECO:0000256" key="3">
    <source>
        <dbReference type="ARBA" id="ARBA00022448"/>
    </source>
</evidence>
<keyword evidence="3 8" id="KW-0813">Transport</keyword>
<dbReference type="SUPFAM" id="SSF161098">
    <property type="entry name" value="MetI-like"/>
    <property type="match status" value="1"/>
</dbReference>
<dbReference type="Gene3D" id="1.10.3720.10">
    <property type="entry name" value="MetI-like"/>
    <property type="match status" value="1"/>
</dbReference>
<name>A0A2U8DW84_9CLOT</name>
<evidence type="ECO:0000256" key="8">
    <source>
        <dbReference type="RuleBase" id="RU363032"/>
    </source>
</evidence>
<feature type="transmembrane region" description="Helical" evidence="8">
    <location>
        <begin position="12"/>
        <end position="33"/>
    </location>
</feature>
<protein>
    <submittedName>
        <fullName evidence="10">Spermidine/putrescine ABC transporter permease PotC</fullName>
    </submittedName>
</protein>
<feature type="domain" description="ABC transmembrane type-1" evidence="9">
    <location>
        <begin position="63"/>
        <end position="251"/>
    </location>
</feature>
<evidence type="ECO:0000313" key="11">
    <source>
        <dbReference type="Proteomes" id="UP000244910"/>
    </source>
</evidence>
<dbReference type="OrthoDB" id="9782004at2"/>
<keyword evidence="5 8" id="KW-0812">Transmembrane</keyword>
<dbReference type="InterPro" id="IPR035906">
    <property type="entry name" value="MetI-like_sf"/>
</dbReference>
<feature type="transmembrane region" description="Helical" evidence="8">
    <location>
        <begin position="101"/>
        <end position="123"/>
    </location>
</feature>
<dbReference type="CDD" id="cd06261">
    <property type="entry name" value="TM_PBP2"/>
    <property type="match status" value="1"/>
</dbReference>
<dbReference type="KEGG" id="cdrk:B9W14_19815"/>
<evidence type="ECO:0000256" key="5">
    <source>
        <dbReference type="ARBA" id="ARBA00022692"/>
    </source>
</evidence>
<comment type="subcellular location">
    <subcellularLocation>
        <location evidence="1 8">Cell membrane</location>
        <topology evidence="1 8">Multi-pass membrane protein</topology>
    </subcellularLocation>
</comment>
<evidence type="ECO:0000256" key="1">
    <source>
        <dbReference type="ARBA" id="ARBA00004651"/>
    </source>
</evidence>
<evidence type="ECO:0000259" key="9">
    <source>
        <dbReference type="PROSITE" id="PS50928"/>
    </source>
</evidence>
<dbReference type="AlphaFoldDB" id="A0A2U8DW84"/>
<feature type="transmembrane region" description="Helical" evidence="8">
    <location>
        <begin position="67"/>
        <end position="89"/>
    </location>
</feature>
<keyword evidence="4" id="KW-1003">Cell membrane</keyword>
<keyword evidence="6 8" id="KW-1133">Transmembrane helix</keyword>
<gene>
    <name evidence="10" type="ORF">B9W14_19815</name>
</gene>
<feature type="transmembrane region" description="Helical" evidence="8">
    <location>
        <begin position="233"/>
        <end position="254"/>
    </location>
</feature>
<proteinExistence type="inferred from homology"/>
<dbReference type="EMBL" id="CP020953">
    <property type="protein sequence ID" value="AWI06645.1"/>
    <property type="molecule type" value="Genomic_DNA"/>
</dbReference>
<evidence type="ECO:0000256" key="4">
    <source>
        <dbReference type="ARBA" id="ARBA00022475"/>
    </source>
</evidence>
<dbReference type="Pfam" id="PF00528">
    <property type="entry name" value="BPD_transp_1"/>
    <property type="match status" value="1"/>
</dbReference>
<reference evidence="11" key="1">
    <citation type="submission" date="2017-04" db="EMBL/GenBank/DDBJ databases">
        <authorList>
            <person name="Song Y."/>
            <person name="Cho B.-K."/>
        </authorList>
    </citation>
    <scope>NUCLEOTIDE SEQUENCE [LARGE SCALE GENOMIC DNA]</scope>
    <source>
        <strain evidence="11">SL1</strain>
    </source>
</reference>
<dbReference type="Proteomes" id="UP000244910">
    <property type="component" value="Chromosome"/>
</dbReference>
<evidence type="ECO:0000313" key="10">
    <source>
        <dbReference type="EMBL" id="AWI06645.1"/>
    </source>
</evidence>
<keyword evidence="7 8" id="KW-0472">Membrane</keyword>
<dbReference type="GO" id="GO:0055085">
    <property type="term" value="P:transmembrane transport"/>
    <property type="evidence" value="ECO:0007669"/>
    <property type="project" value="InterPro"/>
</dbReference>
<dbReference type="InterPro" id="IPR000515">
    <property type="entry name" value="MetI-like"/>
</dbReference>
<feature type="transmembrane region" description="Helical" evidence="8">
    <location>
        <begin position="175"/>
        <end position="200"/>
    </location>
</feature>
<dbReference type="InterPro" id="IPR051789">
    <property type="entry name" value="Bact_Polyamine_Transport"/>
</dbReference>
<keyword evidence="11" id="KW-1185">Reference proteome</keyword>
<sequence length="264" mass="29409">MNKKVFNWISVLYTALIFLFLYVPIFVVIVYSFNASKSNAIWAGFTLDWYEKLFDDTNVMIAFKNSIIIAVSSTIISSVIGTLGAIGLYKYKFRGKSIVDMLLNIVIVIPEIIMGISLLIYFSQLNVPFGITTLVLSHATFCIPFVLIVVRARFAGFDSSIEDAAMDLGANRFKVFTSIILPLILPGILSGAMLAFALSFDDVIINFFVSGSESTTLPIKIFSMLKFGLSPEINALCTIMLIFIFILIIVSQGIRFKRQDKNLN</sequence>
<dbReference type="GO" id="GO:0005886">
    <property type="term" value="C:plasma membrane"/>
    <property type="evidence" value="ECO:0007669"/>
    <property type="project" value="UniProtKB-SubCell"/>
</dbReference>
<dbReference type="RefSeq" id="WP_032075341.1">
    <property type="nucleotide sequence ID" value="NZ_CP020953.1"/>
</dbReference>
<dbReference type="PANTHER" id="PTHR43848">
    <property type="entry name" value="PUTRESCINE TRANSPORT SYSTEM PERMEASE PROTEIN POTI"/>
    <property type="match status" value="1"/>
</dbReference>
<evidence type="ECO:0000256" key="7">
    <source>
        <dbReference type="ARBA" id="ARBA00023136"/>
    </source>
</evidence>